<dbReference type="Gene3D" id="3.40.630.20">
    <property type="entry name" value="Peptidase C15, pyroglutamyl peptidase I-like"/>
    <property type="match status" value="1"/>
</dbReference>
<dbReference type="GO" id="GO:0016920">
    <property type="term" value="F:pyroglutamyl-peptidase activity"/>
    <property type="evidence" value="ECO:0007669"/>
    <property type="project" value="UniProtKB-EC"/>
</dbReference>
<organism evidence="11 12">
    <name type="scientific">Candidatus Merdivicinus excrementipullorum</name>
    <dbReference type="NCBI Taxonomy" id="2840867"/>
    <lineage>
        <taxon>Bacteria</taxon>
        <taxon>Bacillati</taxon>
        <taxon>Bacillota</taxon>
        <taxon>Clostridia</taxon>
        <taxon>Eubacteriales</taxon>
        <taxon>Oscillospiraceae</taxon>
        <taxon>Oscillospiraceae incertae sedis</taxon>
        <taxon>Candidatus Merdivicinus</taxon>
    </lineage>
</organism>
<evidence type="ECO:0000256" key="2">
    <source>
        <dbReference type="ARBA" id="ARBA00002280"/>
    </source>
</evidence>
<keyword evidence="7 11" id="KW-0378">Hydrolase</keyword>
<evidence type="ECO:0000256" key="7">
    <source>
        <dbReference type="ARBA" id="ARBA00022801"/>
    </source>
</evidence>
<dbReference type="PROSITE" id="PS01333">
    <property type="entry name" value="PYRASE_GLU"/>
    <property type="match status" value="1"/>
</dbReference>
<dbReference type="CDD" id="cd00501">
    <property type="entry name" value="Peptidase_C15"/>
    <property type="match status" value="1"/>
</dbReference>
<dbReference type="PANTHER" id="PTHR23402">
    <property type="entry name" value="PROTEASE FAMILY C15 PYROGLUTAMYL-PEPTIDASE I-RELATED"/>
    <property type="match status" value="1"/>
</dbReference>
<accession>A0A9D1FLL3</accession>
<feature type="active site" evidence="9">
    <location>
        <position position="78"/>
    </location>
</feature>
<comment type="function">
    <text evidence="2">Removes 5-oxoproline from various penultimate amino acid residues except L-proline.</text>
</comment>
<dbReference type="SUPFAM" id="SSF53182">
    <property type="entry name" value="Pyrrolidone carboxyl peptidase (pyroglutamate aminopeptidase)"/>
    <property type="match status" value="1"/>
</dbReference>
<dbReference type="EMBL" id="DVJP01000031">
    <property type="protein sequence ID" value="HIS76061.1"/>
    <property type="molecule type" value="Genomic_DNA"/>
</dbReference>
<evidence type="ECO:0000256" key="5">
    <source>
        <dbReference type="ARBA" id="ARBA00022490"/>
    </source>
</evidence>
<proteinExistence type="inferred from homology"/>
<evidence type="ECO:0000313" key="11">
    <source>
        <dbReference type="EMBL" id="HIS76061.1"/>
    </source>
</evidence>
<name>A0A9D1FLL3_9FIRM</name>
<evidence type="ECO:0000256" key="3">
    <source>
        <dbReference type="ARBA" id="ARBA00004496"/>
    </source>
</evidence>
<dbReference type="Pfam" id="PF01470">
    <property type="entry name" value="Peptidase_C15"/>
    <property type="match status" value="1"/>
</dbReference>
<dbReference type="InterPro" id="IPR029762">
    <property type="entry name" value="PGP-I_bact-type"/>
</dbReference>
<protein>
    <recommendedName>
        <fullName evidence="9">Pyroglutamyl-peptidase I</fullName>
        <ecNumber evidence="9">3.4.19.3</ecNumber>
    </recommendedName>
</protein>
<dbReference type="InterPro" id="IPR036440">
    <property type="entry name" value="Peptidase_C15-like_sf"/>
</dbReference>
<dbReference type="NCBIfam" id="NF009676">
    <property type="entry name" value="PRK13197.1"/>
    <property type="match status" value="1"/>
</dbReference>
<dbReference type="PANTHER" id="PTHR23402:SF1">
    <property type="entry name" value="PYROGLUTAMYL-PEPTIDASE I"/>
    <property type="match status" value="1"/>
</dbReference>
<comment type="caution">
    <text evidence="11">The sequence shown here is derived from an EMBL/GenBank/DDBJ whole genome shotgun (WGS) entry which is preliminary data.</text>
</comment>
<dbReference type="GO" id="GO:0006508">
    <property type="term" value="P:proteolysis"/>
    <property type="evidence" value="ECO:0007669"/>
    <property type="project" value="UniProtKB-KW"/>
</dbReference>
<comment type="similarity">
    <text evidence="4">Belongs to the peptidase C15 family.</text>
</comment>
<dbReference type="AlphaFoldDB" id="A0A9D1FLL3"/>
<dbReference type="EC" id="3.4.19.3" evidence="9"/>
<dbReference type="InterPro" id="IPR033693">
    <property type="entry name" value="PGPEP1_Glu_AS"/>
</dbReference>
<comment type="catalytic activity">
    <reaction evidence="1 9">
        <text>Release of an N-terminal pyroglutamyl group from a polypeptide, the second amino acid generally not being Pro.</text>
        <dbReference type="EC" id="3.4.19.3"/>
    </reaction>
</comment>
<feature type="active site" evidence="10">
    <location>
        <position position="141"/>
    </location>
</feature>
<keyword evidence="6" id="KW-0645">Protease</keyword>
<gene>
    <name evidence="11" type="primary">pcp</name>
    <name evidence="11" type="ORF">IAB51_04530</name>
</gene>
<sequence length="203" mass="21970">MKILLTAFDPFGGANINPSWQAVSRVREDWDGAHLTRLLVPTVFGEAERLVLEKAEEISADIILCVGQAGGRYGLSVERVAINLDDASIPDNRGNQPVDQPISLKGAPAYFATIPVKPVVSAIQQAGVPAEISYTAGTFVCNHLLYRVLEDSALFHPGRQCGFIHVPFLPEQIIHRSHTPSMSLGTITAGLEAAVGEIIRRFC</sequence>
<evidence type="ECO:0000256" key="8">
    <source>
        <dbReference type="ARBA" id="ARBA00022807"/>
    </source>
</evidence>
<dbReference type="InterPro" id="IPR016125">
    <property type="entry name" value="Peptidase_C15-like"/>
</dbReference>
<evidence type="ECO:0000256" key="10">
    <source>
        <dbReference type="PROSITE-ProRule" id="PRU10077"/>
    </source>
</evidence>
<keyword evidence="8" id="KW-0788">Thiol protease</keyword>
<dbReference type="NCBIfam" id="TIGR00504">
    <property type="entry name" value="pyro_pdase"/>
    <property type="match status" value="1"/>
</dbReference>
<evidence type="ECO:0000256" key="6">
    <source>
        <dbReference type="ARBA" id="ARBA00022670"/>
    </source>
</evidence>
<dbReference type="PIRSF" id="PIRSF015592">
    <property type="entry name" value="Prld-crbxl_pptds"/>
    <property type="match status" value="1"/>
</dbReference>
<evidence type="ECO:0000256" key="4">
    <source>
        <dbReference type="ARBA" id="ARBA00006641"/>
    </source>
</evidence>
<dbReference type="GO" id="GO:0005829">
    <property type="term" value="C:cytosol"/>
    <property type="evidence" value="ECO:0007669"/>
    <property type="project" value="InterPro"/>
</dbReference>
<keyword evidence="5" id="KW-0963">Cytoplasm</keyword>
<dbReference type="FunFam" id="3.40.630.20:FF:000001">
    <property type="entry name" value="Pyrrolidone-carboxylate peptidase"/>
    <property type="match status" value="1"/>
</dbReference>
<evidence type="ECO:0000256" key="9">
    <source>
        <dbReference type="PROSITE-ProRule" id="PRU10076"/>
    </source>
</evidence>
<dbReference type="InterPro" id="IPR033694">
    <property type="entry name" value="PGPEP1_Cys_AS"/>
</dbReference>
<evidence type="ECO:0000256" key="1">
    <source>
        <dbReference type="ARBA" id="ARBA00001770"/>
    </source>
</evidence>
<dbReference type="PRINTS" id="PR00706">
    <property type="entry name" value="PYROGLUPTASE"/>
</dbReference>
<comment type="subcellular location">
    <subcellularLocation>
        <location evidence="3">Cytoplasm</location>
    </subcellularLocation>
</comment>
<dbReference type="Proteomes" id="UP000824002">
    <property type="component" value="Unassembled WGS sequence"/>
</dbReference>
<evidence type="ECO:0000313" key="12">
    <source>
        <dbReference type="Proteomes" id="UP000824002"/>
    </source>
</evidence>
<dbReference type="InterPro" id="IPR000816">
    <property type="entry name" value="Peptidase_C15"/>
</dbReference>
<reference evidence="11" key="2">
    <citation type="journal article" date="2021" name="PeerJ">
        <title>Extensive microbial diversity within the chicken gut microbiome revealed by metagenomics and culture.</title>
        <authorList>
            <person name="Gilroy R."/>
            <person name="Ravi A."/>
            <person name="Getino M."/>
            <person name="Pursley I."/>
            <person name="Horton D.L."/>
            <person name="Alikhan N.F."/>
            <person name="Baker D."/>
            <person name="Gharbi K."/>
            <person name="Hall N."/>
            <person name="Watson M."/>
            <person name="Adriaenssens E.M."/>
            <person name="Foster-Nyarko E."/>
            <person name="Jarju S."/>
            <person name="Secka A."/>
            <person name="Antonio M."/>
            <person name="Oren A."/>
            <person name="Chaudhuri R.R."/>
            <person name="La Ragione R."/>
            <person name="Hildebrand F."/>
            <person name="Pallen M.J."/>
        </authorList>
    </citation>
    <scope>NUCLEOTIDE SEQUENCE</scope>
    <source>
        <strain evidence="11">CHK199-13235</strain>
    </source>
</reference>
<dbReference type="PROSITE" id="PS01334">
    <property type="entry name" value="PYRASE_CYS"/>
    <property type="match status" value="1"/>
</dbReference>
<reference evidence="11" key="1">
    <citation type="submission" date="2020-10" db="EMBL/GenBank/DDBJ databases">
        <authorList>
            <person name="Gilroy R."/>
        </authorList>
    </citation>
    <scope>NUCLEOTIDE SEQUENCE</scope>
    <source>
        <strain evidence="11">CHK199-13235</strain>
    </source>
</reference>